<accession>A0A2P5EXL3</accession>
<proteinExistence type="predicted"/>
<organism evidence="2 3">
    <name type="scientific">Trema orientale</name>
    <name type="common">Charcoal tree</name>
    <name type="synonym">Celtis orientalis</name>
    <dbReference type="NCBI Taxonomy" id="63057"/>
    <lineage>
        <taxon>Eukaryota</taxon>
        <taxon>Viridiplantae</taxon>
        <taxon>Streptophyta</taxon>
        <taxon>Embryophyta</taxon>
        <taxon>Tracheophyta</taxon>
        <taxon>Spermatophyta</taxon>
        <taxon>Magnoliopsida</taxon>
        <taxon>eudicotyledons</taxon>
        <taxon>Gunneridae</taxon>
        <taxon>Pentapetalae</taxon>
        <taxon>rosids</taxon>
        <taxon>fabids</taxon>
        <taxon>Rosales</taxon>
        <taxon>Cannabaceae</taxon>
        <taxon>Trema</taxon>
    </lineage>
</organism>
<gene>
    <name evidence="2" type="ORF">TorRG33x02_139220</name>
</gene>
<dbReference type="InParanoid" id="A0A2P5EXL3"/>
<dbReference type="STRING" id="63057.A0A2P5EXL3"/>
<evidence type="ECO:0000313" key="3">
    <source>
        <dbReference type="Proteomes" id="UP000237000"/>
    </source>
</evidence>
<feature type="compositionally biased region" description="Polar residues" evidence="1">
    <location>
        <begin position="100"/>
        <end position="129"/>
    </location>
</feature>
<dbReference type="Proteomes" id="UP000237000">
    <property type="component" value="Unassembled WGS sequence"/>
</dbReference>
<dbReference type="AlphaFoldDB" id="A0A2P5EXL3"/>
<name>A0A2P5EXL3_TREOI</name>
<comment type="caution">
    <text evidence="2">The sequence shown here is derived from an EMBL/GenBank/DDBJ whole genome shotgun (WGS) entry which is preliminary data.</text>
</comment>
<feature type="non-terminal residue" evidence="2">
    <location>
        <position position="1"/>
    </location>
</feature>
<keyword evidence="3" id="KW-1185">Reference proteome</keyword>
<dbReference type="OrthoDB" id="1744073at2759"/>
<sequence>APATSKSEVTSLENSISSNDGAAKATIFQHRWSCPTDVAAYETIVEKKQIYKFLFGLNENLDEVRCRILATNSLPNIRDVFSEVRCEESRRKLKLGSPPGLNQSESLALPAHSSTTSKENQQQRRSGRP</sequence>
<dbReference type="EMBL" id="JXTC01000085">
    <property type="protein sequence ID" value="PON90272.1"/>
    <property type="molecule type" value="Genomic_DNA"/>
</dbReference>
<feature type="region of interest" description="Disordered" evidence="1">
    <location>
        <begin position="90"/>
        <end position="129"/>
    </location>
</feature>
<reference evidence="3" key="1">
    <citation type="submission" date="2016-06" db="EMBL/GenBank/DDBJ databases">
        <title>Parallel loss of symbiosis genes in relatives of nitrogen-fixing non-legume Parasponia.</title>
        <authorList>
            <person name="Van Velzen R."/>
            <person name="Holmer R."/>
            <person name="Bu F."/>
            <person name="Rutten L."/>
            <person name="Van Zeijl A."/>
            <person name="Liu W."/>
            <person name="Santuari L."/>
            <person name="Cao Q."/>
            <person name="Sharma T."/>
            <person name="Shen D."/>
            <person name="Roswanjaya Y."/>
            <person name="Wardhani T."/>
            <person name="Kalhor M.S."/>
            <person name="Jansen J."/>
            <person name="Van den Hoogen J."/>
            <person name="Gungor B."/>
            <person name="Hartog M."/>
            <person name="Hontelez J."/>
            <person name="Verver J."/>
            <person name="Yang W.-C."/>
            <person name="Schijlen E."/>
            <person name="Repin R."/>
            <person name="Schilthuizen M."/>
            <person name="Schranz E."/>
            <person name="Heidstra R."/>
            <person name="Miyata K."/>
            <person name="Fedorova E."/>
            <person name="Kohlen W."/>
            <person name="Bisseling T."/>
            <person name="Smit S."/>
            <person name="Geurts R."/>
        </authorList>
    </citation>
    <scope>NUCLEOTIDE SEQUENCE [LARGE SCALE GENOMIC DNA]</scope>
    <source>
        <strain evidence="3">cv. RG33-2</strain>
    </source>
</reference>
<protein>
    <submittedName>
        <fullName evidence="2">Uncharacterized protein</fullName>
    </submittedName>
</protein>
<evidence type="ECO:0000256" key="1">
    <source>
        <dbReference type="SAM" id="MobiDB-lite"/>
    </source>
</evidence>
<evidence type="ECO:0000313" key="2">
    <source>
        <dbReference type="EMBL" id="PON90272.1"/>
    </source>
</evidence>